<name>A0A3N0BJT5_9ACTN</name>
<evidence type="ECO:0000259" key="4">
    <source>
        <dbReference type="PROSITE" id="PS51898"/>
    </source>
</evidence>
<dbReference type="SUPFAM" id="SSF56349">
    <property type="entry name" value="DNA breaking-rejoining enzymes"/>
    <property type="match status" value="1"/>
</dbReference>
<evidence type="ECO:0000313" key="6">
    <source>
        <dbReference type="Proteomes" id="UP000278632"/>
    </source>
</evidence>
<organism evidence="5 6">
    <name type="scientific">Paraeggerthella hongkongensis</name>
    <dbReference type="NCBI Taxonomy" id="230658"/>
    <lineage>
        <taxon>Bacteria</taxon>
        <taxon>Bacillati</taxon>
        <taxon>Actinomycetota</taxon>
        <taxon>Coriobacteriia</taxon>
        <taxon>Eggerthellales</taxon>
        <taxon>Eggerthellaceae</taxon>
        <taxon>Paraeggerthella</taxon>
    </lineage>
</organism>
<dbReference type="OrthoDB" id="3175606at2"/>
<dbReference type="Pfam" id="PF00589">
    <property type="entry name" value="Phage_integrase"/>
    <property type="match status" value="1"/>
</dbReference>
<dbReference type="EMBL" id="QICD01000002">
    <property type="protein sequence ID" value="RNL48528.1"/>
    <property type="molecule type" value="Genomic_DNA"/>
</dbReference>
<comment type="similarity">
    <text evidence="1">Belongs to the 'phage' integrase family.</text>
</comment>
<dbReference type="AlphaFoldDB" id="A0A3N0BJT5"/>
<dbReference type="InterPro" id="IPR010998">
    <property type="entry name" value="Integrase_recombinase_N"/>
</dbReference>
<reference evidence="6" key="1">
    <citation type="submission" date="2018-05" db="EMBL/GenBank/DDBJ databases">
        <title>Genome Sequencing of selected type strains of the family Eggerthellaceae.</title>
        <authorList>
            <person name="Danylec N."/>
            <person name="Stoll D.A."/>
            <person name="Doetsch A."/>
            <person name="Huch M."/>
        </authorList>
    </citation>
    <scope>NUCLEOTIDE SEQUENCE [LARGE SCALE GENOMIC DNA]</scope>
    <source>
        <strain evidence="6">DSM 16106</strain>
    </source>
</reference>
<dbReference type="PROSITE" id="PS51898">
    <property type="entry name" value="TYR_RECOMBINASE"/>
    <property type="match status" value="1"/>
</dbReference>
<evidence type="ECO:0000313" key="5">
    <source>
        <dbReference type="EMBL" id="RNL48528.1"/>
    </source>
</evidence>
<keyword evidence="2" id="KW-0238">DNA-binding</keyword>
<keyword evidence="6" id="KW-1185">Reference proteome</keyword>
<dbReference type="InterPro" id="IPR013762">
    <property type="entry name" value="Integrase-like_cat_sf"/>
</dbReference>
<evidence type="ECO:0000256" key="2">
    <source>
        <dbReference type="ARBA" id="ARBA00023125"/>
    </source>
</evidence>
<dbReference type="GO" id="GO:0006310">
    <property type="term" value="P:DNA recombination"/>
    <property type="evidence" value="ECO:0007669"/>
    <property type="project" value="UniProtKB-KW"/>
</dbReference>
<accession>A0A3N0BJT5</accession>
<dbReference type="Gene3D" id="1.10.443.10">
    <property type="entry name" value="Intergrase catalytic core"/>
    <property type="match status" value="1"/>
</dbReference>
<dbReference type="GO" id="GO:0015074">
    <property type="term" value="P:DNA integration"/>
    <property type="evidence" value="ECO:0007669"/>
    <property type="project" value="InterPro"/>
</dbReference>
<evidence type="ECO:0000256" key="1">
    <source>
        <dbReference type="ARBA" id="ARBA00008857"/>
    </source>
</evidence>
<dbReference type="PANTHER" id="PTHR30349">
    <property type="entry name" value="PHAGE INTEGRASE-RELATED"/>
    <property type="match status" value="1"/>
</dbReference>
<dbReference type="InterPro" id="IPR050090">
    <property type="entry name" value="Tyrosine_recombinase_XerCD"/>
</dbReference>
<gene>
    <name evidence="5" type="ORF">DMP08_02695</name>
</gene>
<sequence length="435" mass="48606">MVKGDGQDKRGNKGDGCLTALGRNKWRVFVDFGVNPITKKRERVTRVVNGTKADARKVRDTIKQEHENGLRVDADKMTFAEFSEAWQNARVTAEEVGKTHIQRDRQLINTLNSYIGTLTLGEITPQVVESMYTLIKTDKVAKFGKYSGTSLLMVHQKLKQIMSKAVDYDYILRNPCDRVKAPKKDEPDRKSLTVEEAARLLACIDEAEADAYAAMEAKEARQTARGNLFGREYLRGLNIIGNVLAIRIGLATGMRRGEVFGLCWGSIDLENRRLNVAQSLTSLGEVKPPKSKAGVRTIAIDATTCAHLRAWKQRQGVELLKVGLKLGDSTPVCCSEKGGFIDLHNFERWWRAFRNENGFTDLRFHELRHTQATQLLANGVDVKTVQTRLGHSNAALTLNWYAHAIPENDEKAAAMLGDLFASKPKETPIVRVKTA</sequence>
<protein>
    <submittedName>
        <fullName evidence="5">Site-specific integrase</fullName>
    </submittedName>
</protein>
<dbReference type="Gene3D" id="1.10.150.130">
    <property type="match status" value="1"/>
</dbReference>
<dbReference type="InterPro" id="IPR002104">
    <property type="entry name" value="Integrase_catalytic"/>
</dbReference>
<dbReference type="PANTHER" id="PTHR30349:SF64">
    <property type="entry name" value="PROPHAGE INTEGRASE INTD-RELATED"/>
    <property type="match status" value="1"/>
</dbReference>
<evidence type="ECO:0000256" key="3">
    <source>
        <dbReference type="ARBA" id="ARBA00023172"/>
    </source>
</evidence>
<feature type="domain" description="Tyr recombinase" evidence="4">
    <location>
        <begin position="187"/>
        <end position="414"/>
    </location>
</feature>
<dbReference type="Proteomes" id="UP000278632">
    <property type="component" value="Unassembled WGS sequence"/>
</dbReference>
<dbReference type="RefSeq" id="WP_123191440.1">
    <property type="nucleotide sequence ID" value="NZ_QICD01000002.1"/>
</dbReference>
<dbReference type="CDD" id="cd01189">
    <property type="entry name" value="INT_ICEBs1_C_like"/>
    <property type="match status" value="1"/>
</dbReference>
<dbReference type="GO" id="GO:0003677">
    <property type="term" value="F:DNA binding"/>
    <property type="evidence" value="ECO:0007669"/>
    <property type="project" value="UniProtKB-KW"/>
</dbReference>
<proteinExistence type="inferred from homology"/>
<comment type="caution">
    <text evidence="5">The sequence shown here is derived from an EMBL/GenBank/DDBJ whole genome shotgun (WGS) entry which is preliminary data.</text>
</comment>
<dbReference type="InterPro" id="IPR011010">
    <property type="entry name" value="DNA_brk_join_enz"/>
</dbReference>
<keyword evidence="3" id="KW-0233">DNA recombination</keyword>